<dbReference type="Proteomes" id="UP001057402">
    <property type="component" value="Chromosome 2"/>
</dbReference>
<gene>
    <name evidence="1" type="ORF">MLD38_005378</name>
</gene>
<sequence length="173" mass="18744">MFISNYFSLSSLILTSLITSKDPPGTTTAGDDVGVDPGCESPVLAGSGGGRDLPRDRAGVLLLRSHHPLCRRLLAQLQEGSPLTVSYYLIRFDPTHERIDSSLPGIGVFMDLFLAISGPSSSEGLCDTACCKINLSLTRCIRKELFPIFKSNEFNNSVRNSSRTGKTGTFSWI</sequence>
<evidence type="ECO:0000313" key="2">
    <source>
        <dbReference type="Proteomes" id="UP001057402"/>
    </source>
</evidence>
<reference evidence="2" key="1">
    <citation type="journal article" date="2023" name="Front. Plant Sci.">
        <title>Chromosomal-level genome assembly of Melastoma candidum provides insights into trichome evolution.</title>
        <authorList>
            <person name="Zhong Y."/>
            <person name="Wu W."/>
            <person name="Sun C."/>
            <person name="Zou P."/>
            <person name="Liu Y."/>
            <person name="Dai S."/>
            <person name="Zhou R."/>
        </authorList>
    </citation>
    <scope>NUCLEOTIDE SEQUENCE [LARGE SCALE GENOMIC DNA]</scope>
</reference>
<protein>
    <submittedName>
        <fullName evidence="1">Uncharacterized protein</fullName>
    </submittedName>
</protein>
<comment type="caution">
    <text evidence="1">The sequence shown here is derived from an EMBL/GenBank/DDBJ whole genome shotgun (WGS) entry which is preliminary data.</text>
</comment>
<proteinExistence type="predicted"/>
<evidence type="ECO:0000313" key="1">
    <source>
        <dbReference type="EMBL" id="KAI4387555.1"/>
    </source>
</evidence>
<organism evidence="1 2">
    <name type="scientific">Melastoma candidum</name>
    <dbReference type="NCBI Taxonomy" id="119954"/>
    <lineage>
        <taxon>Eukaryota</taxon>
        <taxon>Viridiplantae</taxon>
        <taxon>Streptophyta</taxon>
        <taxon>Embryophyta</taxon>
        <taxon>Tracheophyta</taxon>
        <taxon>Spermatophyta</taxon>
        <taxon>Magnoliopsida</taxon>
        <taxon>eudicotyledons</taxon>
        <taxon>Gunneridae</taxon>
        <taxon>Pentapetalae</taxon>
        <taxon>rosids</taxon>
        <taxon>malvids</taxon>
        <taxon>Myrtales</taxon>
        <taxon>Melastomataceae</taxon>
        <taxon>Melastomatoideae</taxon>
        <taxon>Melastomateae</taxon>
        <taxon>Melastoma</taxon>
    </lineage>
</organism>
<keyword evidence="2" id="KW-1185">Reference proteome</keyword>
<dbReference type="EMBL" id="CM042881">
    <property type="protein sequence ID" value="KAI4387555.1"/>
    <property type="molecule type" value="Genomic_DNA"/>
</dbReference>
<accession>A0ACB9S849</accession>
<name>A0ACB9S849_9MYRT</name>